<keyword evidence="3" id="KW-0597">Phosphoprotein</keyword>
<dbReference type="Pfam" id="PF01590">
    <property type="entry name" value="GAF"/>
    <property type="match status" value="1"/>
</dbReference>
<dbReference type="InterPro" id="IPR035965">
    <property type="entry name" value="PAS-like_dom_sf"/>
</dbReference>
<dbReference type="InterPro" id="IPR036890">
    <property type="entry name" value="HATPase_C_sf"/>
</dbReference>
<dbReference type="EC" id="2.7.13.3" evidence="2"/>
<reference evidence="11 12" key="1">
    <citation type="journal article" date="2015" name="ISME J.">
        <title>Elemental sulfur and acetate can support life of a novel strictly anaerobic haloarchaeon.</title>
        <authorList>
            <person name="Sorokin D.Y."/>
            <person name="Kublanov I.V."/>
            <person name="Gavrilov S.N."/>
            <person name="Rojo D."/>
            <person name="Roman P."/>
            <person name="Golyshin P.N."/>
            <person name="Slepak V.Z."/>
            <person name="Smedile F."/>
            <person name="Ferrer M."/>
            <person name="Messina E."/>
            <person name="La Cono V."/>
            <person name="Yakimov M.M."/>
        </authorList>
    </citation>
    <scope>NUCLEOTIDE SEQUENCE [LARGE SCALE GENOMIC DNA]</scope>
    <source>
        <strain evidence="11 12">HSR2</strain>
    </source>
</reference>
<dbReference type="InterPro" id="IPR005467">
    <property type="entry name" value="His_kinase_dom"/>
</dbReference>
<feature type="domain" description="PAC" evidence="10">
    <location>
        <begin position="282"/>
        <end position="334"/>
    </location>
</feature>
<dbReference type="GO" id="GO:0000155">
    <property type="term" value="F:phosphorelay sensor kinase activity"/>
    <property type="evidence" value="ECO:0007669"/>
    <property type="project" value="InterPro"/>
</dbReference>
<dbReference type="EMBL" id="CP008874">
    <property type="protein sequence ID" value="AKH98361.1"/>
    <property type="molecule type" value="Genomic_DNA"/>
</dbReference>
<feature type="coiled-coil region" evidence="6">
    <location>
        <begin position="318"/>
        <end position="345"/>
    </location>
</feature>
<protein>
    <recommendedName>
        <fullName evidence="2">histidine kinase</fullName>
        <ecNumber evidence="2">2.7.13.3</ecNumber>
    </recommendedName>
</protein>
<dbReference type="InterPro" id="IPR013656">
    <property type="entry name" value="PAS_4"/>
</dbReference>
<dbReference type="KEGG" id="hsu:HLASF_1890"/>
<dbReference type="SMART" id="SM00065">
    <property type="entry name" value="GAF"/>
    <property type="match status" value="1"/>
</dbReference>
<dbReference type="Gene3D" id="3.30.450.40">
    <property type="match status" value="1"/>
</dbReference>
<dbReference type="NCBIfam" id="TIGR00229">
    <property type="entry name" value="sensory_box"/>
    <property type="match status" value="1"/>
</dbReference>
<dbReference type="PATRIC" id="fig|1604004.4.peg.1980"/>
<evidence type="ECO:0000313" key="11">
    <source>
        <dbReference type="EMBL" id="AKH98361.1"/>
    </source>
</evidence>
<dbReference type="CDD" id="cd00130">
    <property type="entry name" value="PAS"/>
    <property type="match status" value="1"/>
</dbReference>
<dbReference type="SUPFAM" id="SSF55781">
    <property type="entry name" value="GAF domain-like"/>
    <property type="match status" value="1"/>
</dbReference>
<feature type="coiled-coil region" evidence="6">
    <location>
        <begin position="187"/>
        <end position="217"/>
    </location>
</feature>
<dbReference type="PROSITE" id="PS50109">
    <property type="entry name" value="HIS_KIN"/>
    <property type="match status" value="1"/>
</dbReference>
<dbReference type="Gene3D" id="3.30.450.20">
    <property type="entry name" value="PAS domain"/>
    <property type="match status" value="1"/>
</dbReference>
<dbReference type="InterPro" id="IPR003018">
    <property type="entry name" value="GAF"/>
</dbReference>
<evidence type="ECO:0000256" key="1">
    <source>
        <dbReference type="ARBA" id="ARBA00000085"/>
    </source>
</evidence>
<dbReference type="Pfam" id="PF08448">
    <property type="entry name" value="PAS_4"/>
    <property type="match status" value="1"/>
</dbReference>
<dbReference type="InterPro" id="IPR003661">
    <property type="entry name" value="HisK_dim/P_dom"/>
</dbReference>
<feature type="domain" description="Histidine kinase" evidence="8">
    <location>
        <begin position="345"/>
        <end position="552"/>
    </location>
</feature>
<dbReference type="CDD" id="cd00075">
    <property type="entry name" value="HATPase"/>
    <property type="match status" value="1"/>
</dbReference>
<keyword evidence="5 11" id="KW-0418">Kinase</keyword>
<evidence type="ECO:0000259" key="10">
    <source>
        <dbReference type="PROSITE" id="PS50113"/>
    </source>
</evidence>
<organism evidence="11 12">
    <name type="scientific">Halanaeroarchaeum sulfurireducens</name>
    <dbReference type="NCBI Taxonomy" id="1604004"/>
    <lineage>
        <taxon>Archaea</taxon>
        <taxon>Methanobacteriati</taxon>
        <taxon>Methanobacteriota</taxon>
        <taxon>Stenosarchaea group</taxon>
        <taxon>Halobacteria</taxon>
        <taxon>Halobacteriales</taxon>
        <taxon>Halobacteriaceae</taxon>
        <taxon>Halanaeroarchaeum</taxon>
    </lineage>
</organism>
<dbReference type="InterPro" id="IPR029016">
    <property type="entry name" value="GAF-like_dom_sf"/>
</dbReference>
<evidence type="ECO:0000256" key="7">
    <source>
        <dbReference type="SAM" id="MobiDB-lite"/>
    </source>
</evidence>
<dbReference type="PANTHER" id="PTHR43304">
    <property type="entry name" value="PHYTOCHROME-LIKE PROTEIN CPH1"/>
    <property type="match status" value="1"/>
</dbReference>
<dbReference type="AlphaFoldDB" id="A0A0F7PB24"/>
<accession>A0A0F7PB24</accession>
<feature type="domain" description="PAS" evidence="9">
    <location>
        <begin position="207"/>
        <end position="251"/>
    </location>
</feature>
<dbReference type="SMART" id="SM00387">
    <property type="entry name" value="HATPase_c"/>
    <property type="match status" value="1"/>
</dbReference>
<dbReference type="PRINTS" id="PR00344">
    <property type="entry name" value="BCTRLSENSOR"/>
</dbReference>
<dbReference type="InterPro" id="IPR000014">
    <property type="entry name" value="PAS"/>
</dbReference>
<dbReference type="InterPro" id="IPR052162">
    <property type="entry name" value="Sensor_kinase/Photoreceptor"/>
</dbReference>
<dbReference type="HOGENOM" id="CLU_000445_114_58_2"/>
<evidence type="ECO:0000256" key="4">
    <source>
        <dbReference type="ARBA" id="ARBA00022679"/>
    </source>
</evidence>
<dbReference type="SMART" id="SM00091">
    <property type="entry name" value="PAS"/>
    <property type="match status" value="1"/>
</dbReference>
<evidence type="ECO:0000259" key="9">
    <source>
        <dbReference type="PROSITE" id="PS50112"/>
    </source>
</evidence>
<proteinExistence type="predicted"/>
<gene>
    <name evidence="11" type="ORF">HLASF_1890</name>
</gene>
<dbReference type="PROSITE" id="PS50113">
    <property type="entry name" value="PAC"/>
    <property type="match status" value="1"/>
</dbReference>
<dbReference type="PANTHER" id="PTHR43304:SF1">
    <property type="entry name" value="PAC DOMAIN-CONTAINING PROTEIN"/>
    <property type="match status" value="1"/>
</dbReference>
<comment type="catalytic activity">
    <reaction evidence="1">
        <text>ATP + protein L-histidine = ADP + protein N-phospho-L-histidine.</text>
        <dbReference type="EC" id="2.7.13.3"/>
    </reaction>
</comment>
<dbReference type="SUPFAM" id="SSF55785">
    <property type="entry name" value="PYP-like sensor domain (PAS domain)"/>
    <property type="match status" value="1"/>
</dbReference>
<dbReference type="OrthoDB" id="3369at2157"/>
<evidence type="ECO:0000256" key="3">
    <source>
        <dbReference type="ARBA" id="ARBA00022553"/>
    </source>
</evidence>
<dbReference type="SMART" id="SM00388">
    <property type="entry name" value="HisKA"/>
    <property type="match status" value="1"/>
</dbReference>
<dbReference type="InterPro" id="IPR004358">
    <property type="entry name" value="Sig_transdc_His_kin-like_C"/>
</dbReference>
<dbReference type="InterPro" id="IPR000700">
    <property type="entry name" value="PAS-assoc_C"/>
</dbReference>
<dbReference type="Proteomes" id="UP000069906">
    <property type="component" value="Chromosome"/>
</dbReference>
<evidence type="ECO:0000259" key="8">
    <source>
        <dbReference type="PROSITE" id="PS50109"/>
    </source>
</evidence>
<keyword evidence="6" id="KW-0175">Coiled coil</keyword>
<evidence type="ECO:0000256" key="6">
    <source>
        <dbReference type="SAM" id="Coils"/>
    </source>
</evidence>
<name>A0A0F7PB24_9EURY</name>
<feature type="compositionally biased region" description="Acidic residues" evidence="7">
    <location>
        <begin position="14"/>
        <end position="23"/>
    </location>
</feature>
<dbReference type="Gene3D" id="3.30.565.10">
    <property type="entry name" value="Histidine kinase-like ATPase, C-terminal domain"/>
    <property type="match status" value="1"/>
</dbReference>
<evidence type="ECO:0000256" key="5">
    <source>
        <dbReference type="ARBA" id="ARBA00022777"/>
    </source>
</evidence>
<feature type="region of interest" description="Disordered" evidence="7">
    <location>
        <begin position="1"/>
        <end position="23"/>
    </location>
</feature>
<sequence>MTSSDSEAERGDPDEPNDFEGDQDSCDVLWAFQSIYDVTTDSTLSFEEKIDRLLTIGVDAIGLPYGFLSRIAVDDTKAEEGVQEIYRSHGDHELLQPGESAPLSEAYCRKTIQSDGLLAIRDAVEEGWEGDPAYETFDLGSYIGGRVDVNDELYGTFCFAATEPKERTFTDAERTLVQILSKWASYELEQERAKRNLETQRDELENAQEQLRQVIDLVPDLIFAKNRDGQYLLANEATANAYGRTPEEVEGSTEADLIPDRSQSEEFREDDIAVIESGEPKFIPEEELTTADGETRILETTKIPFEVAGSGEDAVLGYARDITDLKEYERELENQRDDLEVLSQVVRHDIRNDLQLVLAYTEMLKSSVDEEGERYVEQVLEAARDAVDITTTAREVADIMLQSEVTKQPKQLRHELEEAINSVRESNHHGLITVDGPLPNVAVLADDMLESVFRNLLKNAIIHNDKEIPEVTVGATKTEDTVVVTVADNGPGIPDDRKESIFEEGEMGLESDGTGIGLYLVDKLVDRYGGTVTVEDNDPVGAVFVVELPIAK</sequence>
<keyword evidence="4" id="KW-0808">Transferase</keyword>
<dbReference type="Pfam" id="PF02518">
    <property type="entry name" value="HATPase_c"/>
    <property type="match status" value="1"/>
</dbReference>
<evidence type="ECO:0000313" key="12">
    <source>
        <dbReference type="Proteomes" id="UP000069906"/>
    </source>
</evidence>
<dbReference type="PROSITE" id="PS50112">
    <property type="entry name" value="PAS"/>
    <property type="match status" value="1"/>
</dbReference>
<dbReference type="InterPro" id="IPR003594">
    <property type="entry name" value="HATPase_dom"/>
</dbReference>
<keyword evidence="12" id="KW-1185">Reference proteome</keyword>
<dbReference type="SUPFAM" id="SSF55874">
    <property type="entry name" value="ATPase domain of HSP90 chaperone/DNA topoisomerase II/histidine kinase"/>
    <property type="match status" value="1"/>
</dbReference>
<evidence type="ECO:0000256" key="2">
    <source>
        <dbReference type="ARBA" id="ARBA00012438"/>
    </source>
</evidence>